<gene>
    <name evidence="8" type="ORF">SI7747_11014754</name>
</gene>
<dbReference type="SUPFAM" id="SSF56019">
    <property type="entry name" value="The spindle assembly checkpoint protein mad2"/>
    <property type="match status" value="1"/>
</dbReference>
<comment type="subcellular location">
    <subcellularLocation>
        <location evidence="2">Chromosome</location>
    </subcellularLocation>
    <subcellularLocation>
        <location evidence="1">Nucleus</location>
    </subcellularLocation>
</comment>
<dbReference type="InterPro" id="IPR036570">
    <property type="entry name" value="HORMA_dom_sf"/>
</dbReference>
<dbReference type="GO" id="GO:0005634">
    <property type="term" value="C:nucleus"/>
    <property type="evidence" value="ECO:0007669"/>
    <property type="project" value="UniProtKB-SubCell"/>
</dbReference>
<feature type="compositionally biased region" description="Basic and acidic residues" evidence="6">
    <location>
        <begin position="555"/>
        <end position="580"/>
    </location>
</feature>
<feature type="region of interest" description="Disordered" evidence="6">
    <location>
        <begin position="236"/>
        <end position="258"/>
    </location>
</feature>
<keyword evidence="3" id="KW-0158">Chromosome</keyword>
<dbReference type="Gene3D" id="3.30.900.10">
    <property type="entry name" value="HORMA domain"/>
    <property type="match status" value="1"/>
</dbReference>
<dbReference type="Proteomes" id="UP001189122">
    <property type="component" value="Unassembled WGS sequence"/>
</dbReference>
<dbReference type="PROSITE" id="PS50815">
    <property type="entry name" value="HORMA"/>
    <property type="match status" value="1"/>
</dbReference>
<keyword evidence="9" id="KW-1185">Reference proteome</keyword>
<protein>
    <recommendedName>
        <fullName evidence="7">HORMA domain-containing protein</fullName>
    </recommendedName>
</protein>
<feature type="region of interest" description="Disordered" evidence="6">
    <location>
        <begin position="514"/>
        <end position="606"/>
    </location>
</feature>
<evidence type="ECO:0000256" key="3">
    <source>
        <dbReference type="ARBA" id="ARBA00022454"/>
    </source>
</evidence>
<dbReference type="GO" id="GO:0005694">
    <property type="term" value="C:chromosome"/>
    <property type="evidence" value="ECO:0007669"/>
    <property type="project" value="UniProtKB-SubCell"/>
</dbReference>
<dbReference type="InterPro" id="IPR051294">
    <property type="entry name" value="HORMA_MeioticProgression"/>
</dbReference>
<keyword evidence="5" id="KW-0469">Meiosis</keyword>
<feature type="region of interest" description="Disordered" evidence="6">
    <location>
        <begin position="185"/>
        <end position="214"/>
    </location>
</feature>
<organism evidence="8">
    <name type="scientific">Spirodela intermedia</name>
    <name type="common">Intermediate duckweed</name>
    <dbReference type="NCBI Taxonomy" id="51605"/>
    <lineage>
        <taxon>Eukaryota</taxon>
        <taxon>Viridiplantae</taxon>
        <taxon>Streptophyta</taxon>
        <taxon>Embryophyta</taxon>
        <taxon>Tracheophyta</taxon>
        <taxon>Spermatophyta</taxon>
        <taxon>Magnoliopsida</taxon>
        <taxon>Liliopsida</taxon>
        <taxon>Araceae</taxon>
        <taxon>Lemnoideae</taxon>
        <taxon>Spirodela</taxon>
    </lineage>
</organism>
<dbReference type="InterPro" id="IPR003511">
    <property type="entry name" value="HORMA_dom"/>
</dbReference>
<evidence type="ECO:0000313" key="8">
    <source>
        <dbReference type="EMBL" id="CAA2629114.1"/>
    </source>
</evidence>
<evidence type="ECO:0000256" key="2">
    <source>
        <dbReference type="ARBA" id="ARBA00004286"/>
    </source>
</evidence>
<dbReference type="PANTHER" id="PTHR48225">
    <property type="entry name" value="HORMA DOMAIN-CONTAINING PROTEIN 1"/>
    <property type="match status" value="1"/>
</dbReference>
<evidence type="ECO:0000259" key="7">
    <source>
        <dbReference type="PROSITE" id="PS50815"/>
    </source>
</evidence>
<keyword evidence="4" id="KW-0539">Nucleus</keyword>
<evidence type="ECO:0000313" key="9">
    <source>
        <dbReference type="Proteomes" id="UP001189122"/>
    </source>
</evidence>
<evidence type="ECO:0000256" key="6">
    <source>
        <dbReference type="SAM" id="MobiDB-lite"/>
    </source>
</evidence>
<evidence type="ECO:0000256" key="1">
    <source>
        <dbReference type="ARBA" id="ARBA00004123"/>
    </source>
</evidence>
<dbReference type="EMBL" id="CACRZD030000011">
    <property type="protein sequence ID" value="CAA6668360.1"/>
    <property type="molecule type" value="Genomic_DNA"/>
</dbReference>
<name>A0A7I8JDX6_SPIIN</name>
<sequence>MKIKKLMPMDTESRRLIDWMEKGVYDALQKKYLKTLLFCICENIEGPMIEEYSFSFSYSSSDTEEVSMNVTRLGNKNQGMTFKSNSTEITPDQMRSSACKMVRTLVQLMRTLDQMPDERTILMKLFYYDDVTPEDYEPPFFRCCSENEANNLWTKTPLKMEIGNVNSKHVVLALKVKSILDPCEDENNDIADDEEESMGACSGHEDGSSSSDGETRLVTSYLISPILQDQYIVAPNGEKRPCEDTPAVQGDDTQDVDHEEQSTARIREWITSRHVDTVELSEILSNFSDISLVITKILDKLLIEGLLSKSGKDRYTINRGKDLQEDIPKVKEEVDMPDVPPTEKQLREDHMYMKALYYALPMEYVSVSKLQNKLDGEANQNAVRKLIDRMAEDGFIQNTANKRLGRRVIHSESTNRKLVEVRKALERNNGGVENRVRHPFDFNSLEFPPDGTLFNDPPPPPPPRFMARVVNGKMTILVIKILSRTWYSSALLGCNPKDGSTCAALHSMGSELTRTRGRSDTLQNGSIRTGLSTLGGRRSRGHSHQQARGQYSSNVDKRRPSCRFGREADGTLRSHSTQDKRIRKASTVKEPIRQYVKRQRSQAEES</sequence>
<dbReference type="EMBL" id="LR743598">
    <property type="protein sequence ID" value="CAA2629114.1"/>
    <property type="molecule type" value="Genomic_DNA"/>
</dbReference>
<reference evidence="8 9" key="1">
    <citation type="submission" date="2019-12" db="EMBL/GenBank/DDBJ databases">
        <authorList>
            <person name="Scholz U."/>
            <person name="Mascher M."/>
            <person name="Fiebig A."/>
        </authorList>
    </citation>
    <scope>NUCLEOTIDE SEQUENCE</scope>
</reference>
<dbReference type="AlphaFoldDB" id="A0A7I8JDX6"/>
<dbReference type="PANTHER" id="PTHR48225:SF7">
    <property type="entry name" value="MEIOSIS-SPECIFIC PROTEIN HOP1"/>
    <property type="match status" value="1"/>
</dbReference>
<proteinExistence type="predicted"/>
<dbReference type="Pfam" id="PF02301">
    <property type="entry name" value="HORMA"/>
    <property type="match status" value="1"/>
</dbReference>
<evidence type="ECO:0000256" key="4">
    <source>
        <dbReference type="ARBA" id="ARBA00023242"/>
    </source>
</evidence>
<feature type="domain" description="HORMA" evidence="7">
    <location>
        <begin position="1"/>
        <end position="176"/>
    </location>
</feature>
<dbReference type="GO" id="GO:0051321">
    <property type="term" value="P:meiotic cell cycle"/>
    <property type="evidence" value="ECO:0007669"/>
    <property type="project" value="UniProtKB-KW"/>
</dbReference>
<accession>A0A7I8JDX6</accession>
<feature type="compositionally biased region" description="Acidic residues" evidence="6">
    <location>
        <begin position="185"/>
        <end position="197"/>
    </location>
</feature>
<evidence type="ECO:0000256" key="5">
    <source>
        <dbReference type="ARBA" id="ARBA00023254"/>
    </source>
</evidence>